<proteinExistence type="predicted"/>
<organism evidence="1 2">
    <name type="scientific">Rhizobium leguminosarum</name>
    <dbReference type="NCBI Taxonomy" id="384"/>
    <lineage>
        <taxon>Bacteria</taxon>
        <taxon>Pseudomonadati</taxon>
        <taxon>Pseudomonadota</taxon>
        <taxon>Alphaproteobacteria</taxon>
        <taxon>Hyphomicrobiales</taxon>
        <taxon>Rhizobiaceae</taxon>
        <taxon>Rhizobium/Agrobacterium group</taxon>
        <taxon>Rhizobium</taxon>
    </lineage>
</organism>
<dbReference type="EMBL" id="JACIGO010000002">
    <property type="protein sequence ID" value="MBB4289667.1"/>
    <property type="molecule type" value="Genomic_DNA"/>
</dbReference>
<comment type="caution">
    <text evidence="1">The sequence shown here is derived from an EMBL/GenBank/DDBJ whole genome shotgun (WGS) entry which is preliminary data.</text>
</comment>
<sequence>MKATAIKPYRCLCQECDPLPPIEGLHPLTHDPSDEAPRKTSGLLGIIAERVMPLRRQDQGGDD</sequence>
<dbReference type="Proteomes" id="UP000538507">
    <property type="component" value="Unassembled WGS sequence"/>
</dbReference>
<gene>
    <name evidence="1" type="ORF">GGE16_001707</name>
</gene>
<reference evidence="1 2" key="1">
    <citation type="submission" date="2020-08" db="EMBL/GenBank/DDBJ databases">
        <title>Genomic Encyclopedia of Type Strains, Phase IV (KMG-V): Genome sequencing to study the core and pangenomes of soil and plant-associated prokaryotes.</title>
        <authorList>
            <person name="Whitman W."/>
        </authorList>
    </citation>
    <scope>NUCLEOTIDE SEQUENCE [LARGE SCALE GENOMIC DNA]</scope>
    <source>
        <strain evidence="1 2">SEMIA 415</strain>
    </source>
</reference>
<accession>A0AAE2MI96</accession>
<evidence type="ECO:0000313" key="2">
    <source>
        <dbReference type="Proteomes" id="UP000538507"/>
    </source>
</evidence>
<dbReference type="AlphaFoldDB" id="A0AAE2MI96"/>
<evidence type="ECO:0000313" key="1">
    <source>
        <dbReference type="EMBL" id="MBB4289667.1"/>
    </source>
</evidence>
<dbReference type="RefSeq" id="WP_183606770.1">
    <property type="nucleotide sequence ID" value="NZ_JACHAZ010000001.1"/>
</dbReference>
<protein>
    <submittedName>
        <fullName evidence="1">Uncharacterized protein</fullName>
    </submittedName>
</protein>
<name>A0AAE2MI96_RHILE</name>